<evidence type="ECO:0000313" key="1">
    <source>
        <dbReference type="EMBL" id="EHM49934.1"/>
    </source>
</evidence>
<dbReference type="Proteomes" id="UP000004750">
    <property type="component" value="Unassembled WGS sequence"/>
</dbReference>
<sequence length="125" mass="13809">MPQKSIHYSDASAAYLAARSPEGAINWSGATNNAFAILAYIAEDEKPDLSNQEWEEIYNIYAGSDLSRIALPINLAADVLDHYGATLPSDLPEELRQLIEKLHKMTSAQKFAVLDAARVFWAAQE</sequence>
<comment type="caution">
    <text evidence="1">The sequence shown here is derived from an EMBL/GenBank/DDBJ whole genome shotgun (WGS) entry which is preliminary data.</text>
</comment>
<evidence type="ECO:0000313" key="2">
    <source>
        <dbReference type="Proteomes" id="UP000004750"/>
    </source>
</evidence>
<proteinExistence type="predicted"/>
<organism evidence="1 2">
    <name type="scientific">Cardiobacterium valvarum F0432</name>
    <dbReference type="NCBI Taxonomy" id="797473"/>
    <lineage>
        <taxon>Bacteria</taxon>
        <taxon>Pseudomonadati</taxon>
        <taxon>Pseudomonadota</taxon>
        <taxon>Gammaproteobacteria</taxon>
        <taxon>Cardiobacteriales</taxon>
        <taxon>Cardiobacteriaceae</taxon>
        <taxon>Cardiobacterium</taxon>
    </lineage>
</organism>
<protein>
    <submittedName>
        <fullName evidence="1">Uncharacterized protein</fullName>
    </submittedName>
</protein>
<dbReference type="HOGENOM" id="CLU_1988615_0_0_6"/>
<name>G9ZJF6_9GAMM</name>
<accession>G9ZJF6</accession>
<dbReference type="RefSeq" id="WP_006986909.1">
    <property type="nucleotide sequence ID" value="NZ_JH417969.1"/>
</dbReference>
<gene>
    <name evidence="1" type="ORF">HMPREF9080_02925</name>
</gene>
<dbReference type="STRING" id="797473.HMPREF9080_02925"/>
<dbReference type="AlphaFoldDB" id="G9ZJF6"/>
<dbReference type="EMBL" id="AGCM01000189">
    <property type="protein sequence ID" value="EHM49934.1"/>
    <property type="molecule type" value="Genomic_DNA"/>
</dbReference>
<reference evidence="1 2" key="1">
    <citation type="submission" date="2011-08" db="EMBL/GenBank/DDBJ databases">
        <authorList>
            <person name="Weinstock G."/>
            <person name="Sodergren E."/>
            <person name="Clifton S."/>
            <person name="Fulton L."/>
            <person name="Fulton B."/>
            <person name="Courtney L."/>
            <person name="Fronick C."/>
            <person name="Harrison M."/>
            <person name="Strong C."/>
            <person name="Farmer C."/>
            <person name="Delahaunty K."/>
            <person name="Markovic C."/>
            <person name="Hall O."/>
            <person name="Minx P."/>
            <person name="Tomlinson C."/>
            <person name="Mitreva M."/>
            <person name="Hou S."/>
            <person name="Chen J."/>
            <person name="Wollam A."/>
            <person name="Pepin K.H."/>
            <person name="Johnson M."/>
            <person name="Bhonagiri V."/>
            <person name="Zhang X."/>
            <person name="Suruliraj S."/>
            <person name="Warren W."/>
            <person name="Chinwalla A."/>
            <person name="Mardis E.R."/>
            <person name="Wilson R.K."/>
        </authorList>
    </citation>
    <scope>NUCLEOTIDE SEQUENCE [LARGE SCALE GENOMIC DNA]</scope>
    <source>
        <strain evidence="1 2">F0432</strain>
    </source>
</reference>